<dbReference type="KEGG" id="tsr:106554563"/>
<keyword evidence="2" id="KW-1185">Reference proteome</keyword>
<dbReference type="Proteomes" id="UP000504617">
    <property type="component" value="Unplaced"/>
</dbReference>
<evidence type="ECO:0000313" key="2">
    <source>
        <dbReference type="Proteomes" id="UP000504617"/>
    </source>
</evidence>
<reference evidence="3" key="1">
    <citation type="submission" date="2025-08" db="UniProtKB">
        <authorList>
            <consortium name="RefSeq"/>
        </authorList>
    </citation>
    <scope>IDENTIFICATION</scope>
    <source>
        <tissue evidence="3">Skeletal muscle</tissue>
    </source>
</reference>
<proteinExistence type="predicted"/>
<dbReference type="PANTHER" id="PTHR22145">
    <property type="entry name" value="SI:CH211-266K22.6"/>
    <property type="match status" value="1"/>
</dbReference>
<feature type="compositionally biased region" description="Polar residues" evidence="1">
    <location>
        <begin position="409"/>
        <end position="431"/>
    </location>
</feature>
<dbReference type="RefSeq" id="XP_013928741.1">
    <property type="nucleotide sequence ID" value="XM_014073266.1"/>
</dbReference>
<dbReference type="InterPro" id="IPR029266">
    <property type="entry name" value="FAM217"/>
</dbReference>
<dbReference type="GeneID" id="106554563"/>
<sequence length="533" mass="58700">MGPGIGGYPVSLHRGSLQNLVHETHEGSGMVTLRSVDFHAQNSPPAWTSMFLNLGFLCVAGLQYLELEAMQLGILEVKVSESSSGGKNHSSTKELKKSTFLKPSSKRPAKNTSAVAEKTPVEATDRQITAQYKEKKQVYEGHPPNRVPRLKRELPVRKSHEAGGNKTLTAFKDVLWSPFSGTEDARIQGFYGGPKGDLERNSGEEVEEAGPSALSCQKVTTEAMFLDFGSLQMMKEEDSEEDDASDLSDSERIPIPPSPCSPPELNLRAEEIDPLCFEHHFETQRKQPDYRYPDFLPPPFNTWDLKGLAAFINTECKSEPRPEPTGFLEKYVDRILELEWLQTQTVQAEKGKGTKARAQTAPSVLRSLKSSGKSKLLHSPLANKQLTLPGNFPRLPNAGLKKDFHGDKTSQVASLESQLKGNGPPNQGSSAHQRRPSEAKNETKKRPALKQHLASMPSFEMQESPMIHGAGNMRPPKPSSSFHGSTVPLKGLPAHICPNPKNGKMNNYTPPKKASADPKLKANGLKQTRCKFK</sequence>
<feature type="compositionally biased region" description="Acidic residues" evidence="1">
    <location>
        <begin position="237"/>
        <end position="248"/>
    </location>
</feature>
<dbReference type="PANTHER" id="PTHR22145:SF3">
    <property type="entry name" value="PROTEIN FAM217B"/>
    <property type="match status" value="1"/>
</dbReference>
<dbReference type="Pfam" id="PF15344">
    <property type="entry name" value="FAM217"/>
    <property type="match status" value="1"/>
</dbReference>
<feature type="region of interest" description="Disordered" evidence="1">
    <location>
        <begin position="491"/>
        <end position="533"/>
    </location>
</feature>
<dbReference type="AlphaFoldDB" id="A0A6I9YXR8"/>
<evidence type="ECO:0000313" key="3">
    <source>
        <dbReference type="RefSeq" id="XP_013928741.1"/>
    </source>
</evidence>
<feature type="compositionally biased region" description="Low complexity" evidence="1">
    <location>
        <begin position="363"/>
        <end position="381"/>
    </location>
</feature>
<organism evidence="2 3">
    <name type="scientific">Thamnophis sirtalis</name>
    <dbReference type="NCBI Taxonomy" id="35019"/>
    <lineage>
        <taxon>Eukaryota</taxon>
        <taxon>Metazoa</taxon>
        <taxon>Chordata</taxon>
        <taxon>Craniata</taxon>
        <taxon>Vertebrata</taxon>
        <taxon>Euteleostomi</taxon>
        <taxon>Lepidosauria</taxon>
        <taxon>Squamata</taxon>
        <taxon>Bifurcata</taxon>
        <taxon>Unidentata</taxon>
        <taxon>Episquamata</taxon>
        <taxon>Toxicofera</taxon>
        <taxon>Serpentes</taxon>
        <taxon>Colubroidea</taxon>
        <taxon>Colubridae</taxon>
        <taxon>Natricinae</taxon>
        <taxon>Thamnophis</taxon>
    </lineage>
</organism>
<name>A0A6I9YXR8_9SAUR</name>
<feature type="region of interest" description="Disordered" evidence="1">
    <location>
        <begin position="235"/>
        <end position="264"/>
    </location>
</feature>
<evidence type="ECO:0000256" key="1">
    <source>
        <dbReference type="SAM" id="MobiDB-lite"/>
    </source>
</evidence>
<feature type="compositionally biased region" description="Low complexity" evidence="1">
    <location>
        <begin position="80"/>
        <end position="89"/>
    </location>
</feature>
<feature type="region of interest" description="Disordered" evidence="1">
    <location>
        <begin position="347"/>
        <end position="450"/>
    </location>
</feature>
<gene>
    <name evidence="3" type="primary">LOC106554563</name>
</gene>
<accession>A0A6I9YXR8</accession>
<feature type="compositionally biased region" description="Basic and acidic residues" evidence="1">
    <location>
        <begin position="435"/>
        <end position="445"/>
    </location>
</feature>
<protein>
    <submittedName>
        <fullName evidence="3">Protein FAM217B-like isoform X1</fullName>
    </submittedName>
</protein>
<dbReference type="OrthoDB" id="10027339at2759"/>
<feature type="region of interest" description="Disordered" evidence="1">
    <location>
        <begin position="80"/>
        <end position="126"/>
    </location>
</feature>